<proteinExistence type="predicted"/>
<dbReference type="Proteomes" id="UP001317613">
    <property type="component" value="Chromosome"/>
</dbReference>
<sequence>MMFLNKVDKRKIALFQLLENAPMLTESKETVMQELELSEFIVNKTVAELNADFIEFGLSEDFQIVSDGIFLTLNESGTETSATLIDCYIKESLRFAMFQDFFFQRFDSVNEFALEHFVSHTLAYKEFKELKKMLENYQITINKEFHLVGNETNLREVTTLVFLQLYQRDFSLYGKKVLEQIRNFELFFSEKVHLNQRAGYAQAKCFHFLAVSLVRTQQQFYVEKKSRFASVKTISR</sequence>
<organism evidence="1 2">
    <name type="scientific">Enterococcus faecalis</name>
    <name type="common">Streptococcus faecalis</name>
    <dbReference type="NCBI Taxonomy" id="1351"/>
    <lineage>
        <taxon>Bacteria</taxon>
        <taxon>Bacillati</taxon>
        <taxon>Bacillota</taxon>
        <taxon>Bacilli</taxon>
        <taxon>Lactobacillales</taxon>
        <taxon>Enterococcaceae</taxon>
        <taxon>Enterococcus</taxon>
    </lineage>
</organism>
<dbReference type="EMBL" id="AP026729">
    <property type="protein sequence ID" value="BDQ63721.1"/>
    <property type="molecule type" value="Genomic_DNA"/>
</dbReference>
<protein>
    <submittedName>
        <fullName evidence="1">Uncharacterized protein</fullName>
    </submittedName>
</protein>
<reference evidence="1" key="1">
    <citation type="submission" date="2022-08" db="EMBL/GenBank/DDBJ databases">
        <title>Molecular epidemiological analysis of five strains of VanD-type vancomycin-resistant Enterococcus faecalis.</title>
        <authorList>
            <person name="Mimura K."/>
            <person name="Hashimoto Y."/>
            <person name="Tomita H."/>
        </authorList>
    </citation>
    <scope>NUCLEOTIDE SEQUENCE</scope>
    <source>
        <strain evidence="1">SVR2332</strain>
    </source>
</reference>
<evidence type="ECO:0000313" key="2">
    <source>
        <dbReference type="Proteomes" id="UP001317613"/>
    </source>
</evidence>
<gene>
    <name evidence="1" type="ORF">EfsSVR2332_37990</name>
</gene>
<evidence type="ECO:0000313" key="1">
    <source>
        <dbReference type="EMBL" id="BDQ63721.1"/>
    </source>
</evidence>
<name>A0AC59HVC3_ENTFL</name>
<accession>A0AC59HVC3</accession>